<dbReference type="SUPFAM" id="SSF53474">
    <property type="entry name" value="alpha/beta-Hydrolases"/>
    <property type="match status" value="1"/>
</dbReference>
<keyword evidence="3" id="KW-1185">Reference proteome</keyword>
<dbReference type="InterPro" id="IPR000073">
    <property type="entry name" value="AB_hydrolase_1"/>
</dbReference>
<dbReference type="GO" id="GO:0016787">
    <property type="term" value="F:hydrolase activity"/>
    <property type="evidence" value="ECO:0007669"/>
    <property type="project" value="UniProtKB-KW"/>
</dbReference>
<evidence type="ECO:0000313" key="3">
    <source>
        <dbReference type="Proteomes" id="UP001597512"/>
    </source>
</evidence>
<accession>A0ABW6AQA1</accession>
<gene>
    <name evidence="2" type="ORF">ACFS25_22565</name>
</gene>
<dbReference type="RefSeq" id="WP_381505503.1">
    <property type="nucleotide sequence ID" value="NZ_JBHUOM010000023.1"/>
</dbReference>
<dbReference type="Proteomes" id="UP001597512">
    <property type="component" value="Unassembled WGS sequence"/>
</dbReference>
<proteinExistence type="predicted"/>
<evidence type="ECO:0000259" key="1">
    <source>
        <dbReference type="Pfam" id="PF12697"/>
    </source>
</evidence>
<feature type="domain" description="AB hydrolase-1" evidence="1">
    <location>
        <begin position="3"/>
        <end position="141"/>
    </location>
</feature>
<evidence type="ECO:0000313" key="2">
    <source>
        <dbReference type="EMBL" id="MFD2936583.1"/>
    </source>
</evidence>
<dbReference type="Gene3D" id="3.40.50.1820">
    <property type="entry name" value="alpha/beta hydrolase"/>
    <property type="match status" value="1"/>
</dbReference>
<name>A0ABW6AQA1_9BACT</name>
<reference evidence="3" key="1">
    <citation type="journal article" date="2019" name="Int. J. Syst. Evol. Microbiol.">
        <title>The Global Catalogue of Microorganisms (GCM) 10K type strain sequencing project: providing services to taxonomists for standard genome sequencing and annotation.</title>
        <authorList>
            <consortium name="The Broad Institute Genomics Platform"/>
            <consortium name="The Broad Institute Genome Sequencing Center for Infectious Disease"/>
            <person name="Wu L."/>
            <person name="Ma J."/>
        </authorList>
    </citation>
    <scope>NUCLEOTIDE SEQUENCE [LARGE SCALE GENOMIC DNA]</scope>
    <source>
        <strain evidence="3">KCTC 52490</strain>
    </source>
</reference>
<dbReference type="InterPro" id="IPR029058">
    <property type="entry name" value="AB_hydrolase_fold"/>
</dbReference>
<dbReference type="Pfam" id="PF12697">
    <property type="entry name" value="Abhydrolase_6"/>
    <property type="match status" value="1"/>
</dbReference>
<sequence length="228" mass="26149">MRLIFIPGFGETQRIFDQIAPHLPGEKLFINNLDLLGTTHFSAITAIQYAQMLIKQHQITREDCLIGHSMGGWIAYAAKHLTGCRVVQIASWIDPKKVILPLKKPEYIYWLVRNGWLFNRFNKQLILRLRYRNKPSAQIFGEVFQNLINSSPEYLVNQLEIILNPLESTIDTQPEMSIHSKKDLIVGFPDHPVITVSGDHFNLITYPQEVITAINAFLKPTPNNLYGK</sequence>
<protein>
    <submittedName>
        <fullName evidence="2">Alpha/beta fold hydrolase</fullName>
    </submittedName>
</protein>
<comment type="caution">
    <text evidence="2">The sequence shown here is derived from an EMBL/GenBank/DDBJ whole genome shotgun (WGS) entry which is preliminary data.</text>
</comment>
<dbReference type="EMBL" id="JBHUOM010000023">
    <property type="protein sequence ID" value="MFD2936583.1"/>
    <property type="molecule type" value="Genomic_DNA"/>
</dbReference>
<organism evidence="2 3">
    <name type="scientific">Spirosoma flavum</name>
    <dbReference type="NCBI Taxonomy" id="2048557"/>
    <lineage>
        <taxon>Bacteria</taxon>
        <taxon>Pseudomonadati</taxon>
        <taxon>Bacteroidota</taxon>
        <taxon>Cytophagia</taxon>
        <taxon>Cytophagales</taxon>
        <taxon>Cytophagaceae</taxon>
        <taxon>Spirosoma</taxon>
    </lineage>
</organism>
<keyword evidence="2" id="KW-0378">Hydrolase</keyword>